<feature type="region of interest" description="Disordered" evidence="2">
    <location>
        <begin position="588"/>
        <end position="690"/>
    </location>
</feature>
<evidence type="ECO:0000256" key="2">
    <source>
        <dbReference type="SAM" id="MobiDB-lite"/>
    </source>
</evidence>
<dbReference type="PANTHER" id="PTHR12323:SF0">
    <property type="entry name" value="CALCIUM HOMEOSTASIS ENDOPLASMIC RETICULUM PROTEIN"/>
    <property type="match status" value="1"/>
</dbReference>
<dbReference type="SUPFAM" id="SSF48464">
    <property type="entry name" value="ENTH/VHS domain"/>
    <property type="match status" value="1"/>
</dbReference>
<dbReference type="Gene3D" id="1.10.10.790">
    <property type="entry name" value="Surp module"/>
    <property type="match status" value="1"/>
</dbReference>
<evidence type="ECO:0000313" key="6">
    <source>
        <dbReference type="EMBL" id="KAG5681903.1"/>
    </source>
</evidence>
<feature type="domain" description="G-patch" evidence="4">
    <location>
        <begin position="695"/>
        <end position="744"/>
    </location>
</feature>
<dbReference type="InterPro" id="IPR000467">
    <property type="entry name" value="G_patch_dom"/>
</dbReference>
<reference evidence="6" key="1">
    <citation type="submission" date="2021-03" db="EMBL/GenBank/DDBJ databases">
        <title>Chromosome level genome of the anhydrobiotic midge Polypedilum vanderplanki.</title>
        <authorList>
            <person name="Yoshida Y."/>
            <person name="Kikawada T."/>
            <person name="Gusev O."/>
        </authorList>
    </citation>
    <scope>NUCLEOTIDE SEQUENCE</scope>
    <source>
        <strain evidence="6">NIAS01</strain>
        <tissue evidence="6">Whole body or cell culture</tissue>
    </source>
</reference>
<dbReference type="Proteomes" id="UP001107558">
    <property type="component" value="Chromosome 1"/>
</dbReference>
<dbReference type="OrthoDB" id="21470at2759"/>
<dbReference type="SMART" id="SM00648">
    <property type="entry name" value="SWAP"/>
    <property type="match status" value="1"/>
</dbReference>
<feature type="domain" description="SURP motif" evidence="3">
    <location>
        <begin position="15"/>
        <end position="57"/>
    </location>
</feature>
<dbReference type="Pfam" id="PF04818">
    <property type="entry name" value="CID"/>
    <property type="match status" value="1"/>
</dbReference>
<dbReference type="SMART" id="SM00443">
    <property type="entry name" value="G_patch"/>
    <property type="match status" value="1"/>
</dbReference>
<dbReference type="GO" id="GO:0006396">
    <property type="term" value="P:RNA processing"/>
    <property type="evidence" value="ECO:0007669"/>
    <property type="project" value="InterPro"/>
</dbReference>
<dbReference type="SUPFAM" id="SSF109905">
    <property type="entry name" value="Surp module (SWAP domain)"/>
    <property type="match status" value="1"/>
</dbReference>
<evidence type="ECO:0000259" key="3">
    <source>
        <dbReference type="PROSITE" id="PS50128"/>
    </source>
</evidence>
<feature type="coiled-coil region" evidence="1">
    <location>
        <begin position="110"/>
        <end position="156"/>
    </location>
</feature>
<dbReference type="PROSITE" id="PS50174">
    <property type="entry name" value="G_PATCH"/>
    <property type="match status" value="1"/>
</dbReference>
<protein>
    <recommendedName>
        <fullName evidence="8">Calcium homeostasis endoplasmic reticulum protein</fullName>
    </recommendedName>
</protein>
<comment type="caution">
    <text evidence="6">The sequence shown here is derived from an EMBL/GenBank/DDBJ whole genome shotgun (WGS) entry which is preliminary data.</text>
</comment>
<dbReference type="PROSITE" id="PS50128">
    <property type="entry name" value="SURP"/>
    <property type="match status" value="1"/>
</dbReference>
<evidence type="ECO:0000256" key="1">
    <source>
        <dbReference type="SAM" id="Coils"/>
    </source>
</evidence>
<feature type="domain" description="CID" evidence="5">
    <location>
        <begin position="164"/>
        <end position="305"/>
    </location>
</feature>
<dbReference type="EMBL" id="JADBJN010000001">
    <property type="protein sequence ID" value="KAG5681903.1"/>
    <property type="molecule type" value="Genomic_DNA"/>
</dbReference>
<keyword evidence="1" id="KW-0175">Coiled coil</keyword>
<evidence type="ECO:0000313" key="7">
    <source>
        <dbReference type="Proteomes" id="UP001107558"/>
    </source>
</evidence>
<evidence type="ECO:0000259" key="4">
    <source>
        <dbReference type="PROSITE" id="PS50174"/>
    </source>
</evidence>
<dbReference type="InterPro" id="IPR056721">
    <property type="entry name" value="DUF7819"/>
</dbReference>
<dbReference type="GO" id="GO:0006874">
    <property type="term" value="P:intracellular calcium ion homeostasis"/>
    <property type="evidence" value="ECO:0007669"/>
    <property type="project" value="TreeGrafter"/>
</dbReference>
<dbReference type="Pfam" id="PF25127">
    <property type="entry name" value="DUF7819"/>
    <property type="match status" value="1"/>
</dbReference>
<dbReference type="GO" id="GO:0003723">
    <property type="term" value="F:RNA binding"/>
    <property type="evidence" value="ECO:0007669"/>
    <property type="project" value="InterPro"/>
</dbReference>
<dbReference type="InterPro" id="IPR006569">
    <property type="entry name" value="CID_dom"/>
</dbReference>
<dbReference type="AlphaFoldDB" id="A0A9J6CJ55"/>
<organism evidence="6 7">
    <name type="scientific">Polypedilum vanderplanki</name>
    <name type="common">Sleeping chironomid midge</name>
    <dbReference type="NCBI Taxonomy" id="319348"/>
    <lineage>
        <taxon>Eukaryota</taxon>
        <taxon>Metazoa</taxon>
        <taxon>Ecdysozoa</taxon>
        <taxon>Arthropoda</taxon>
        <taxon>Hexapoda</taxon>
        <taxon>Insecta</taxon>
        <taxon>Pterygota</taxon>
        <taxon>Neoptera</taxon>
        <taxon>Endopterygota</taxon>
        <taxon>Diptera</taxon>
        <taxon>Nematocera</taxon>
        <taxon>Chironomoidea</taxon>
        <taxon>Chironomidae</taxon>
        <taxon>Chironominae</taxon>
        <taxon>Polypedilum</taxon>
        <taxon>Polypedilum</taxon>
    </lineage>
</organism>
<sequence length="772" mass="88060">MAMPLRPADSQLATIIDRLAEFVARNGPEFEKMTKIKQQNNERFSFLQPGELYNDYYQSKVMEERRKIMGTLSPNNNFPQQQQSNIWLTTTGSNGSSHNTVAQANIAAQIEEINSQQMRLREQLIESEKNLNAQHQVLLQQQKNEIEETISKAQMEHIKLCAQENEISLTELDEILQPIIDSCTKDSIANGKASILQQATNSAKRQIISQYILKKAMSPNAVFNQKLHLIYLINDLLHHCVKKNADDLKNCLESVVIPMFCNATMSANEEQKDKLSKLLTLWASKANFFDSCAISKLQSPPSSLQEYHNSLLSQYSAAVTSLTQATKKKFDDYRQQHQTFVEHATKQIAILETQKQALEQQSLNLKQQPIPISSQQQMLSHDLSQNSQPSMIPSILNNVNVNMMLSQNRNDLNLLQNICVNNTSNQNYQSVSHNISMQQQQQFNQQQEQQHQQFVNFNLPPPNLSIPDMSRPPPNFQSIDQGLPIANEPSIEIDLTPKLPFFELPAGLMVPLIRLEDYKYRPIDPAMIQLPMPSSNDKLLAAIEAFYAAPSHERPRDGEGWEKLSLYEYFKVKNSVKKIKEDAIARFEREKSKSPSPIPENLTKPPKKIRKRVYRSESPEKRSKSRSRSKSPEQMKPLVVTSRRKQRSRSPSSPYRSFKRGAGGDSRNERNNRKRSVTPPSFAVTSNKNTEFIDENNKGHQLLKKLGWQSGGLGVSNQGISQPISGGEVRDRNDFYKGIGMSNVNDPYENFRKNRSNNFITRMKSRSEAEKN</sequence>
<dbReference type="PANTHER" id="PTHR12323">
    <property type="entry name" value="SR-RELATED CTD ASSOCIATED FACTOR 6"/>
    <property type="match status" value="1"/>
</dbReference>
<evidence type="ECO:0008006" key="8">
    <source>
        <dbReference type="Google" id="ProtNLM"/>
    </source>
</evidence>
<name>A0A9J6CJ55_POLVA</name>
<accession>A0A9J6CJ55</accession>
<dbReference type="PROSITE" id="PS51391">
    <property type="entry name" value="CID"/>
    <property type="match status" value="1"/>
</dbReference>
<dbReference type="InterPro" id="IPR000061">
    <property type="entry name" value="Surp"/>
</dbReference>
<keyword evidence="7" id="KW-1185">Reference proteome</keyword>
<feature type="coiled-coil region" evidence="1">
    <location>
        <begin position="341"/>
        <end position="368"/>
    </location>
</feature>
<dbReference type="InterPro" id="IPR008942">
    <property type="entry name" value="ENTH_VHS"/>
</dbReference>
<dbReference type="InterPro" id="IPR035967">
    <property type="entry name" value="SWAP/Surp_sf"/>
</dbReference>
<dbReference type="Gene3D" id="1.25.40.90">
    <property type="match status" value="1"/>
</dbReference>
<dbReference type="Pfam" id="PF01805">
    <property type="entry name" value="Surp"/>
    <property type="match status" value="1"/>
</dbReference>
<evidence type="ECO:0000259" key="5">
    <source>
        <dbReference type="PROSITE" id="PS51391"/>
    </source>
</evidence>
<proteinExistence type="predicted"/>
<dbReference type="Pfam" id="PF01585">
    <property type="entry name" value="G-patch"/>
    <property type="match status" value="1"/>
</dbReference>
<dbReference type="GO" id="GO:0048471">
    <property type="term" value="C:perinuclear region of cytoplasm"/>
    <property type="evidence" value="ECO:0007669"/>
    <property type="project" value="TreeGrafter"/>
</dbReference>
<gene>
    <name evidence="6" type="ORF">PVAND_011308</name>
</gene>